<feature type="compositionally biased region" description="Basic and acidic residues" evidence="8">
    <location>
        <begin position="410"/>
        <end position="436"/>
    </location>
</feature>
<dbReference type="InterPro" id="IPR008979">
    <property type="entry name" value="Galactose-bd-like_sf"/>
</dbReference>
<dbReference type="SMART" id="SM00231">
    <property type="entry name" value="FA58C"/>
    <property type="match status" value="1"/>
</dbReference>
<reference evidence="15" key="1">
    <citation type="submission" date="2025-08" db="UniProtKB">
        <authorList>
            <consortium name="RefSeq"/>
        </authorList>
    </citation>
    <scope>IDENTIFICATION</scope>
</reference>
<dbReference type="PROSITE" id="PS01180">
    <property type="entry name" value="CUB"/>
    <property type="match status" value="1"/>
</dbReference>
<dbReference type="Gene3D" id="2.60.120.290">
    <property type="entry name" value="Spermadhesin, CUB domain"/>
    <property type="match status" value="1"/>
</dbReference>
<evidence type="ECO:0000256" key="3">
    <source>
        <dbReference type="ARBA" id="ARBA00022692"/>
    </source>
</evidence>
<dbReference type="GO" id="GO:0038023">
    <property type="term" value="F:signaling receptor activity"/>
    <property type="evidence" value="ECO:0007669"/>
    <property type="project" value="TreeGrafter"/>
</dbReference>
<dbReference type="Proteomes" id="UP000694906">
    <property type="component" value="Unplaced"/>
</dbReference>
<evidence type="ECO:0000256" key="4">
    <source>
        <dbReference type="ARBA" id="ARBA00022989"/>
    </source>
</evidence>
<feature type="domain" description="F5/8 type C" evidence="12">
    <location>
        <begin position="243"/>
        <end position="398"/>
    </location>
</feature>
<dbReference type="CDD" id="cd00041">
    <property type="entry name" value="CUB"/>
    <property type="match status" value="1"/>
</dbReference>
<dbReference type="PROSITE" id="PS50022">
    <property type="entry name" value="FA58C_3"/>
    <property type="match status" value="1"/>
</dbReference>
<protein>
    <submittedName>
        <fullName evidence="15">Discoidin, CUB and LCCL domain-containing protein 1 isoform X1</fullName>
    </submittedName>
</protein>
<evidence type="ECO:0000259" key="13">
    <source>
        <dbReference type="PROSITE" id="PS50820"/>
    </source>
</evidence>
<keyword evidence="3 9" id="KW-0812">Transmembrane</keyword>
<dbReference type="InterPro" id="IPR036609">
    <property type="entry name" value="LCCL_sf"/>
</dbReference>
<gene>
    <name evidence="15" type="primary">Dcbld1</name>
</gene>
<evidence type="ECO:0000259" key="11">
    <source>
        <dbReference type="PROSITE" id="PS01180"/>
    </source>
</evidence>
<comment type="subcellular location">
    <subcellularLocation>
        <location evidence="1">Membrane</location>
        <topology evidence="1">Single-pass type I membrane protein</topology>
    </subcellularLocation>
</comment>
<evidence type="ECO:0000256" key="10">
    <source>
        <dbReference type="SAM" id="SignalP"/>
    </source>
</evidence>
<keyword evidence="10" id="KW-0732">Signal</keyword>
<feature type="transmembrane region" description="Helical" evidence="9">
    <location>
        <begin position="450"/>
        <end position="471"/>
    </location>
</feature>
<feature type="signal peptide" evidence="10">
    <location>
        <begin position="1"/>
        <end position="24"/>
    </location>
</feature>
<evidence type="ECO:0000256" key="6">
    <source>
        <dbReference type="ARBA" id="ARBA00023157"/>
    </source>
</evidence>
<dbReference type="KEGG" id="hgl:101715159"/>
<feature type="domain" description="LCCL" evidence="13">
    <location>
        <begin position="143"/>
        <end position="239"/>
    </location>
</feature>
<feature type="domain" description="CUB" evidence="11">
    <location>
        <begin position="32"/>
        <end position="141"/>
    </location>
</feature>
<comment type="caution">
    <text evidence="7">Lacks conserved residue(s) required for the propagation of feature annotation.</text>
</comment>
<dbReference type="Gene3D" id="2.60.120.260">
    <property type="entry name" value="Galactose-binding domain-like"/>
    <property type="match status" value="1"/>
</dbReference>
<accession>A0AAX6PV40</accession>
<feature type="region of interest" description="Disordered" evidence="8">
    <location>
        <begin position="595"/>
        <end position="618"/>
    </location>
</feature>
<evidence type="ECO:0000256" key="2">
    <source>
        <dbReference type="ARBA" id="ARBA00022553"/>
    </source>
</evidence>
<dbReference type="PROSITE" id="PS50820">
    <property type="entry name" value="LCCL"/>
    <property type="match status" value="1"/>
</dbReference>
<keyword evidence="2" id="KW-0597">Phosphoprotein</keyword>
<organism evidence="14 15">
    <name type="scientific">Heterocephalus glaber</name>
    <name type="common">Naked mole rat</name>
    <dbReference type="NCBI Taxonomy" id="10181"/>
    <lineage>
        <taxon>Eukaryota</taxon>
        <taxon>Metazoa</taxon>
        <taxon>Chordata</taxon>
        <taxon>Craniata</taxon>
        <taxon>Vertebrata</taxon>
        <taxon>Euteleostomi</taxon>
        <taxon>Mammalia</taxon>
        <taxon>Eutheria</taxon>
        <taxon>Euarchontoglires</taxon>
        <taxon>Glires</taxon>
        <taxon>Rodentia</taxon>
        <taxon>Hystricomorpha</taxon>
        <taxon>Bathyergidae</taxon>
        <taxon>Heterocephalus</taxon>
    </lineage>
</organism>
<dbReference type="InterPro" id="IPR000421">
    <property type="entry name" value="FA58C"/>
</dbReference>
<dbReference type="InterPro" id="IPR050633">
    <property type="entry name" value="Neuropilin_MCO_CoagFactor"/>
</dbReference>
<keyword evidence="4 9" id="KW-1133">Transmembrane helix</keyword>
<evidence type="ECO:0000313" key="15">
    <source>
        <dbReference type="RefSeq" id="XP_004860245.1"/>
    </source>
</evidence>
<dbReference type="GeneID" id="101715159"/>
<evidence type="ECO:0000256" key="1">
    <source>
        <dbReference type="ARBA" id="ARBA00004479"/>
    </source>
</evidence>
<keyword evidence="5 9" id="KW-0472">Membrane</keyword>
<evidence type="ECO:0000256" key="8">
    <source>
        <dbReference type="SAM" id="MobiDB-lite"/>
    </source>
</evidence>
<dbReference type="CDD" id="cd00057">
    <property type="entry name" value="FA58C"/>
    <property type="match status" value="1"/>
</dbReference>
<dbReference type="SMART" id="SM00603">
    <property type="entry name" value="LCCL"/>
    <property type="match status" value="1"/>
</dbReference>
<dbReference type="AlphaFoldDB" id="A0AAX6PV40"/>
<evidence type="ECO:0000256" key="5">
    <source>
        <dbReference type="ARBA" id="ARBA00023136"/>
    </source>
</evidence>
<dbReference type="SMART" id="SM00042">
    <property type="entry name" value="CUB"/>
    <property type="match status" value="1"/>
</dbReference>
<name>A0AAX6PV40_HETGA</name>
<dbReference type="RefSeq" id="XP_004860245.1">
    <property type="nucleotide sequence ID" value="XM_004860188.2"/>
</dbReference>
<dbReference type="GO" id="GO:0005886">
    <property type="term" value="C:plasma membrane"/>
    <property type="evidence" value="ECO:0007669"/>
    <property type="project" value="TreeGrafter"/>
</dbReference>
<feature type="chain" id="PRO_5043623919" evidence="10">
    <location>
        <begin position="25"/>
        <end position="618"/>
    </location>
</feature>
<dbReference type="PROSITE" id="PS01285">
    <property type="entry name" value="FA58C_1"/>
    <property type="match status" value="1"/>
</dbReference>
<feature type="region of interest" description="Disordered" evidence="8">
    <location>
        <begin position="407"/>
        <end position="442"/>
    </location>
</feature>
<feature type="disulfide bond" evidence="7">
    <location>
        <begin position="32"/>
        <end position="59"/>
    </location>
</feature>
<dbReference type="PANTHER" id="PTHR46806:SF1">
    <property type="entry name" value="DISCOIDIN, CUB AND LCCL DOMAIN-CONTAINING PROTEIN 1"/>
    <property type="match status" value="1"/>
</dbReference>
<dbReference type="SUPFAM" id="SSF49854">
    <property type="entry name" value="Spermadhesin, CUB domain"/>
    <property type="match status" value="1"/>
</dbReference>
<keyword evidence="14" id="KW-1185">Reference proteome</keyword>
<evidence type="ECO:0000259" key="12">
    <source>
        <dbReference type="PROSITE" id="PS50022"/>
    </source>
</evidence>
<keyword evidence="6 7" id="KW-1015">Disulfide bond</keyword>
<dbReference type="PANTHER" id="PTHR46806">
    <property type="entry name" value="F5/8 TYPE C DOMAIN-CONTAINING PROTEIN"/>
    <property type="match status" value="1"/>
</dbReference>
<dbReference type="CTD" id="285761"/>
<evidence type="ECO:0000256" key="7">
    <source>
        <dbReference type="PROSITE-ProRule" id="PRU00059"/>
    </source>
</evidence>
<dbReference type="SUPFAM" id="SSF49785">
    <property type="entry name" value="Galactose-binding domain-like"/>
    <property type="match status" value="1"/>
</dbReference>
<proteinExistence type="predicted"/>
<evidence type="ECO:0000256" key="9">
    <source>
        <dbReference type="SAM" id="Phobius"/>
    </source>
</evidence>
<dbReference type="InterPro" id="IPR000859">
    <property type="entry name" value="CUB_dom"/>
</dbReference>
<dbReference type="Gene3D" id="2.170.130.20">
    <property type="entry name" value="LCCL-like domain"/>
    <property type="match status" value="1"/>
</dbReference>
<dbReference type="InterPro" id="IPR035914">
    <property type="entry name" value="Sperma_CUB_dom_sf"/>
</dbReference>
<sequence length="618" mass="66287">MVARDAGPGVLALLLVVCAPLGRPAEEPGDGCGHMVTSQDSGTMTSKNYPGTYPNHTICEKTIAVPKGKKLLLRLGDVDVESPACASAHLLFTSSVEQHGPYCRSVTVPRKLLLNTSEVTVHFQSGSHISGRGFLLNYASSDHPDLITCLERGNHYLKTEFSKFCPAGCRDVAGDIFGNTVDGYRDTSLLCKAAIHAGAIADELGGRVHVLQHRGLSRYQGGLANGVLSKDGSLSGKRFLFASDDCSRALSSDPGVQFRASSSWPGVSDSEKPAPWSASQAQLQDQGPSWAAGIDEQGEWLQIDLGEEKKITGIRTTGSTQPNFNFYVKSFVVNFKNSSQWRTYTGVLDNEEKVFQGNSNWRDPVRNNFIPPLVARYVRVLPRAWHQRAALKVELLGCLSAQGDQSPVWREARPDTELSAKTEDELPSEPDTHPAEEVPPGAAGLNTTAVAIPLVLLGVLLLAGVGLFAALRRKKKAENVYASPEPLKTGCWKQVKHPSAEFTISYHSDDEETRKLGLECYRQPLDAVGADSASRAGSTFRPTDAREDGDAHEYALPLPRAGPEYATPIATPRDTPAAGGHAPGYLVPPPACAFPGGSGYDRPRAGGADGDARGGRLL</sequence>
<dbReference type="Pfam" id="PF03815">
    <property type="entry name" value="LCCL"/>
    <property type="match status" value="1"/>
</dbReference>
<evidence type="ECO:0000313" key="14">
    <source>
        <dbReference type="Proteomes" id="UP000694906"/>
    </source>
</evidence>
<dbReference type="Pfam" id="PF00431">
    <property type="entry name" value="CUB"/>
    <property type="match status" value="1"/>
</dbReference>
<dbReference type="InterPro" id="IPR004043">
    <property type="entry name" value="LCCL"/>
</dbReference>
<dbReference type="SUPFAM" id="SSF69848">
    <property type="entry name" value="LCCL domain"/>
    <property type="match status" value="1"/>
</dbReference>
<dbReference type="Pfam" id="PF00754">
    <property type="entry name" value="F5_F8_type_C"/>
    <property type="match status" value="1"/>
</dbReference>